<evidence type="ECO:0000256" key="3">
    <source>
        <dbReference type="ARBA" id="ARBA00022553"/>
    </source>
</evidence>
<proteinExistence type="predicted"/>
<dbReference type="InterPro" id="IPR050428">
    <property type="entry name" value="TCS_sensor_his_kinase"/>
</dbReference>
<dbReference type="EMBL" id="JJMG01000068">
    <property type="protein sequence ID" value="KEG42534.1"/>
    <property type="molecule type" value="Genomic_DNA"/>
</dbReference>
<dbReference type="EC" id="2.7.13.3" evidence="2"/>
<feature type="compositionally biased region" description="Basic and acidic residues" evidence="7">
    <location>
        <begin position="595"/>
        <end position="604"/>
    </location>
</feature>
<feature type="compositionally biased region" description="Basic and acidic residues" evidence="7">
    <location>
        <begin position="575"/>
        <end position="584"/>
    </location>
</feature>
<keyword evidence="6" id="KW-0175">Coiled coil</keyword>
<dbReference type="SMART" id="SM00387">
    <property type="entry name" value="HATPase_c"/>
    <property type="match status" value="1"/>
</dbReference>
<feature type="compositionally biased region" description="Gly residues" evidence="7">
    <location>
        <begin position="618"/>
        <end position="644"/>
    </location>
</feature>
<feature type="domain" description="Histidine kinase/HSP90-like ATPase" evidence="8">
    <location>
        <begin position="308"/>
        <end position="419"/>
    </location>
</feature>
<keyword evidence="4" id="KW-0808">Transferase</keyword>
<sequence>MLVVTAAAGGAALALAPSGATPWTLAVVLAGWACVAVTVLVDHRLVRKARATAVERESEVGRLRAEAARRSAEISHLAGATLPAVAERLREGTSAADVLAAVPPPSDPQLSRITHTFAATVEEDVRRVMTIEDEYRAIREELDEAATEHDRFVRETMPAAIGRLREGRSADTVLAETDLPHHPALRVPAESFIRELALSERRAAAAQAASAKALSRVQAKAVQMLADLRDMQERHGEEVFGDLLKLDHSTSQLGLMTDRLALLMGGRSSRAWNKPIKMESILRGAAGRIAAYQRVRLHCSTRTAVAGFAAEGVMHLLAELMDNAANFSPPIDEVHVYVEDRSAGIVVTIEDSGLKMADAAMRRAEEAVTGRVTDLASLQGTRLGLAVVGRLASKYGVSVNYRPSSRGGTGVVVLLPLHLLAQHREPAPHETAGRGESLAGRGGAARGVPVQSPSASRTSSLPARDADALPSAGSAVGSRGDVDALPVRGARDAAALPVRGSNGSGGDRDNAAEARPAAAHLPATPESAAPRTERQAAITERLAELPTVPGQGRHRQPDSTTPNGLPVRAPGRTMAEAEREREQRQSAAARSGDTSGRRGARDAGSRFGAFHRGARQSGNGGTGASGIGASGIGAPGNGAPGDGAPGADSLPPAAP</sequence>
<reference evidence="9 10" key="1">
    <citation type="submission" date="2014-04" db="EMBL/GenBank/DDBJ databases">
        <title>Draft genome sequence of the novel Streptomyces griseorubens JSD-1 playing a role in carbon and nitrogen cycle.</title>
        <authorList>
            <consortium name="Shanghai Jiao Tong University"/>
            <person name="Feng H."/>
            <person name="Sun Y."/>
            <person name="Zhi Y."/>
            <person name="Mao L."/>
            <person name="Luo Y."/>
            <person name="Wei X."/>
            <person name="Zhou P."/>
        </authorList>
    </citation>
    <scope>NUCLEOTIDE SEQUENCE [LARGE SCALE GENOMIC DNA]</scope>
    <source>
        <strain evidence="9 10">JSD-1</strain>
    </source>
</reference>
<evidence type="ECO:0000256" key="2">
    <source>
        <dbReference type="ARBA" id="ARBA00012438"/>
    </source>
</evidence>
<dbReference type="PANTHER" id="PTHR45436">
    <property type="entry name" value="SENSOR HISTIDINE KINASE YKOH"/>
    <property type="match status" value="1"/>
</dbReference>
<name>A0ABR4T516_9ACTN</name>
<dbReference type="Pfam" id="PF02518">
    <property type="entry name" value="HATPase_c"/>
    <property type="match status" value="1"/>
</dbReference>
<evidence type="ECO:0000256" key="4">
    <source>
        <dbReference type="ARBA" id="ARBA00022679"/>
    </source>
</evidence>
<evidence type="ECO:0000259" key="8">
    <source>
        <dbReference type="SMART" id="SM00387"/>
    </source>
</evidence>
<evidence type="ECO:0000313" key="9">
    <source>
        <dbReference type="EMBL" id="KEG42534.1"/>
    </source>
</evidence>
<evidence type="ECO:0000256" key="1">
    <source>
        <dbReference type="ARBA" id="ARBA00000085"/>
    </source>
</evidence>
<dbReference type="GO" id="GO:0016301">
    <property type="term" value="F:kinase activity"/>
    <property type="evidence" value="ECO:0007669"/>
    <property type="project" value="UniProtKB-KW"/>
</dbReference>
<protein>
    <recommendedName>
        <fullName evidence="2">histidine kinase</fullName>
        <ecNumber evidence="2">2.7.13.3</ecNumber>
    </recommendedName>
</protein>
<accession>A0ABR4T516</accession>
<feature type="compositionally biased region" description="Low complexity" evidence="7">
    <location>
        <begin position="645"/>
        <end position="655"/>
    </location>
</feature>
<dbReference type="InterPro" id="IPR036890">
    <property type="entry name" value="HATPase_C_sf"/>
</dbReference>
<keyword evidence="10" id="KW-1185">Reference proteome</keyword>
<keyword evidence="3" id="KW-0597">Phosphoprotein</keyword>
<organism evidence="9 10">
    <name type="scientific">Streptomyces griseorubens</name>
    <dbReference type="NCBI Taxonomy" id="66897"/>
    <lineage>
        <taxon>Bacteria</taxon>
        <taxon>Bacillati</taxon>
        <taxon>Actinomycetota</taxon>
        <taxon>Actinomycetes</taxon>
        <taxon>Kitasatosporales</taxon>
        <taxon>Streptomycetaceae</taxon>
        <taxon>Streptomyces</taxon>
        <taxon>Streptomyces althioticus group</taxon>
    </lineage>
</organism>
<feature type="compositionally biased region" description="Polar residues" evidence="7">
    <location>
        <begin position="451"/>
        <end position="461"/>
    </location>
</feature>
<gene>
    <name evidence="9" type="ORF">DJ64_31405</name>
</gene>
<dbReference type="SUPFAM" id="SSF55874">
    <property type="entry name" value="ATPase domain of HSP90 chaperone/DNA topoisomerase II/histidine kinase"/>
    <property type="match status" value="1"/>
</dbReference>
<evidence type="ECO:0000256" key="5">
    <source>
        <dbReference type="ARBA" id="ARBA00022777"/>
    </source>
</evidence>
<dbReference type="PANTHER" id="PTHR45436:SF5">
    <property type="entry name" value="SENSOR HISTIDINE KINASE TRCS"/>
    <property type="match status" value="1"/>
</dbReference>
<dbReference type="InterPro" id="IPR003594">
    <property type="entry name" value="HATPase_dom"/>
</dbReference>
<keyword evidence="5 9" id="KW-0418">Kinase</keyword>
<evidence type="ECO:0000256" key="7">
    <source>
        <dbReference type="SAM" id="MobiDB-lite"/>
    </source>
</evidence>
<comment type="caution">
    <text evidence="9">The sequence shown here is derived from an EMBL/GenBank/DDBJ whole genome shotgun (WGS) entry which is preliminary data.</text>
</comment>
<evidence type="ECO:0000256" key="6">
    <source>
        <dbReference type="SAM" id="Coils"/>
    </source>
</evidence>
<dbReference type="Gene3D" id="3.30.565.10">
    <property type="entry name" value="Histidine kinase-like ATPase, C-terminal domain"/>
    <property type="match status" value="1"/>
</dbReference>
<feature type="compositionally biased region" description="Low complexity" evidence="7">
    <location>
        <begin position="585"/>
        <end position="594"/>
    </location>
</feature>
<feature type="coiled-coil region" evidence="6">
    <location>
        <begin position="128"/>
        <end position="155"/>
    </location>
</feature>
<feature type="region of interest" description="Disordered" evidence="7">
    <location>
        <begin position="426"/>
        <end position="655"/>
    </location>
</feature>
<feature type="compositionally biased region" description="Low complexity" evidence="7">
    <location>
        <begin position="513"/>
        <end position="525"/>
    </location>
</feature>
<evidence type="ECO:0000313" key="10">
    <source>
        <dbReference type="Proteomes" id="UP000027632"/>
    </source>
</evidence>
<dbReference type="Proteomes" id="UP000027632">
    <property type="component" value="Unassembled WGS sequence"/>
</dbReference>
<comment type="catalytic activity">
    <reaction evidence="1">
        <text>ATP + protein L-histidine = ADP + protein N-phospho-L-histidine.</text>
        <dbReference type="EC" id="2.7.13.3"/>
    </reaction>
</comment>